<evidence type="ECO:0000256" key="5">
    <source>
        <dbReference type="ARBA" id="ARBA00023136"/>
    </source>
</evidence>
<dbReference type="KEGG" id="bman:114249261"/>
<dbReference type="RefSeq" id="XP_028038563.1">
    <property type="nucleotide sequence ID" value="XM_028182762.1"/>
</dbReference>
<dbReference type="AlphaFoldDB" id="A0A6J2KA95"/>
<evidence type="ECO:0000256" key="3">
    <source>
        <dbReference type="ARBA" id="ARBA00022692"/>
    </source>
</evidence>
<organism evidence="7 8">
    <name type="scientific">Bombyx mandarina</name>
    <name type="common">Wild silk moth</name>
    <name type="synonym">Wild silkworm</name>
    <dbReference type="NCBI Taxonomy" id="7092"/>
    <lineage>
        <taxon>Eukaryota</taxon>
        <taxon>Metazoa</taxon>
        <taxon>Ecdysozoa</taxon>
        <taxon>Arthropoda</taxon>
        <taxon>Hexapoda</taxon>
        <taxon>Insecta</taxon>
        <taxon>Pterygota</taxon>
        <taxon>Neoptera</taxon>
        <taxon>Endopterygota</taxon>
        <taxon>Lepidoptera</taxon>
        <taxon>Glossata</taxon>
        <taxon>Ditrysia</taxon>
        <taxon>Bombycoidea</taxon>
        <taxon>Bombycidae</taxon>
        <taxon>Bombycinae</taxon>
        <taxon>Bombyx</taxon>
    </lineage>
</organism>
<dbReference type="PANTHER" id="PTHR11266:SF81">
    <property type="entry name" value="GH12661P-RELATED"/>
    <property type="match status" value="1"/>
</dbReference>
<comment type="similarity">
    <text evidence="2 6">Belongs to the peroxisomal membrane protein PXMP2/4 family.</text>
</comment>
<dbReference type="Proteomes" id="UP000504629">
    <property type="component" value="Unplaced"/>
</dbReference>
<sequence>MFALNLKKIKNVAIPLYRHEQTRSKSLFNRGLHFLFKKNLLLTNSITSGGFMAIGDLFQQEFEFQSKLLKERYDWARAVRMFIVGTVLGPMHHYYYIYLDKVLPKNDVKTIFKKILYDETIVSPLTIVCFFYIMGTLEKKSLEKCNEEITKKFKYVYLADCLFWPPVQYINFYYLPTQYRVVYVNLATMVFNVFMSYMKHYDQHLE</sequence>
<evidence type="ECO:0000256" key="6">
    <source>
        <dbReference type="RuleBase" id="RU363053"/>
    </source>
</evidence>
<evidence type="ECO:0000256" key="2">
    <source>
        <dbReference type="ARBA" id="ARBA00006824"/>
    </source>
</evidence>
<evidence type="ECO:0000313" key="8">
    <source>
        <dbReference type="RefSeq" id="XP_028038563.1"/>
    </source>
</evidence>
<protein>
    <submittedName>
        <fullName evidence="8">Mpv17-like protein 2</fullName>
    </submittedName>
</protein>
<keyword evidence="5 6" id="KW-0472">Membrane</keyword>
<dbReference type="GO" id="GO:0016020">
    <property type="term" value="C:membrane"/>
    <property type="evidence" value="ECO:0007669"/>
    <property type="project" value="UniProtKB-SubCell"/>
</dbReference>
<dbReference type="GeneID" id="114249261"/>
<gene>
    <name evidence="8" type="primary">LOC114249261</name>
</gene>
<dbReference type="OrthoDB" id="10267969at2759"/>
<feature type="transmembrane region" description="Helical" evidence="6">
    <location>
        <begin position="115"/>
        <end position="134"/>
    </location>
</feature>
<feature type="transmembrane region" description="Helical" evidence="6">
    <location>
        <begin position="181"/>
        <end position="198"/>
    </location>
</feature>
<feature type="transmembrane region" description="Helical" evidence="6">
    <location>
        <begin position="78"/>
        <end position="95"/>
    </location>
</feature>
<keyword evidence="3 6" id="KW-0812">Transmembrane</keyword>
<dbReference type="GO" id="GO:0061668">
    <property type="term" value="P:mitochondrial ribosome assembly"/>
    <property type="evidence" value="ECO:0007669"/>
    <property type="project" value="TreeGrafter"/>
</dbReference>
<evidence type="ECO:0000256" key="1">
    <source>
        <dbReference type="ARBA" id="ARBA00004141"/>
    </source>
</evidence>
<dbReference type="GO" id="GO:0005739">
    <property type="term" value="C:mitochondrion"/>
    <property type="evidence" value="ECO:0007669"/>
    <property type="project" value="TreeGrafter"/>
</dbReference>
<keyword evidence="4 6" id="KW-1133">Transmembrane helix</keyword>
<keyword evidence="7" id="KW-1185">Reference proteome</keyword>
<name>A0A6J2KA95_BOMMA</name>
<accession>A0A6J2KA95</accession>
<proteinExistence type="inferred from homology"/>
<evidence type="ECO:0000256" key="4">
    <source>
        <dbReference type="ARBA" id="ARBA00022989"/>
    </source>
</evidence>
<dbReference type="PANTHER" id="PTHR11266">
    <property type="entry name" value="PEROXISOMAL MEMBRANE PROTEIN 2, PXMP2 MPV17"/>
    <property type="match status" value="1"/>
</dbReference>
<dbReference type="Pfam" id="PF04117">
    <property type="entry name" value="Mpv17_PMP22"/>
    <property type="match status" value="1"/>
</dbReference>
<reference evidence="8" key="1">
    <citation type="submission" date="2025-08" db="UniProtKB">
        <authorList>
            <consortium name="RefSeq"/>
        </authorList>
    </citation>
    <scope>IDENTIFICATION</scope>
    <source>
        <tissue evidence="8">Silk gland</tissue>
    </source>
</reference>
<comment type="subcellular location">
    <subcellularLocation>
        <location evidence="1">Membrane</location>
        <topology evidence="1">Multi-pass membrane protein</topology>
    </subcellularLocation>
</comment>
<evidence type="ECO:0000313" key="7">
    <source>
        <dbReference type="Proteomes" id="UP000504629"/>
    </source>
</evidence>
<dbReference type="InterPro" id="IPR007248">
    <property type="entry name" value="Mpv17_PMP22"/>
</dbReference>